<reference evidence="1 2" key="1">
    <citation type="submission" date="2021-02" db="EMBL/GenBank/DDBJ databases">
        <title>Variation within the Batrachochytrium salamandrivorans European outbreak.</title>
        <authorList>
            <person name="Kelly M."/>
            <person name="Pasmans F."/>
            <person name="Shea T.P."/>
            <person name="Munoz J.F."/>
            <person name="Carranza S."/>
            <person name="Cuomo C.A."/>
            <person name="Martel A."/>
        </authorList>
    </citation>
    <scope>NUCLEOTIDE SEQUENCE [LARGE SCALE GENOMIC DNA]</scope>
    <source>
        <strain evidence="1 2">AMFP18/2</strain>
    </source>
</reference>
<gene>
    <name evidence="1" type="ORF">BASA50_003269</name>
</gene>
<evidence type="ECO:0000313" key="2">
    <source>
        <dbReference type="Proteomes" id="UP001648503"/>
    </source>
</evidence>
<dbReference type="PANTHER" id="PTHR13554">
    <property type="entry name" value="26S PROTEASOME NON-ATPASE REGULATORY SUBUNIT 5-RELATED"/>
    <property type="match status" value="1"/>
</dbReference>
<dbReference type="EMBL" id="JAFCIX010000079">
    <property type="protein sequence ID" value="KAH6599060.1"/>
    <property type="molecule type" value="Genomic_DNA"/>
</dbReference>
<dbReference type="InterPro" id="IPR016024">
    <property type="entry name" value="ARM-type_fold"/>
</dbReference>
<accession>A0ABQ8FIY3</accession>
<organism evidence="1 2">
    <name type="scientific">Batrachochytrium salamandrivorans</name>
    <dbReference type="NCBI Taxonomy" id="1357716"/>
    <lineage>
        <taxon>Eukaryota</taxon>
        <taxon>Fungi</taxon>
        <taxon>Fungi incertae sedis</taxon>
        <taxon>Chytridiomycota</taxon>
        <taxon>Chytridiomycota incertae sedis</taxon>
        <taxon>Chytridiomycetes</taxon>
        <taxon>Rhizophydiales</taxon>
        <taxon>Rhizophydiales incertae sedis</taxon>
        <taxon>Batrachochytrium</taxon>
    </lineage>
</organism>
<proteinExistence type="predicted"/>
<dbReference type="SUPFAM" id="SSF48371">
    <property type="entry name" value="ARM repeat"/>
    <property type="match status" value="1"/>
</dbReference>
<dbReference type="Gene3D" id="1.25.10.50">
    <property type="match status" value="1"/>
</dbReference>
<evidence type="ECO:0008006" key="3">
    <source>
        <dbReference type="Google" id="ProtNLM"/>
    </source>
</evidence>
<dbReference type="InterPro" id="IPR019538">
    <property type="entry name" value="PSMD5"/>
</dbReference>
<protein>
    <recommendedName>
        <fullName evidence="3">26S proteasome non-ATPase regulatory subunit 5</fullName>
    </recommendedName>
</protein>
<dbReference type="Pfam" id="PF10508">
    <property type="entry name" value="Proteasom_PSMB"/>
    <property type="match status" value="1"/>
</dbReference>
<evidence type="ECO:0000313" key="1">
    <source>
        <dbReference type="EMBL" id="KAH6599060.1"/>
    </source>
</evidence>
<comment type="caution">
    <text evidence="1">The sequence shown here is derived from an EMBL/GenBank/DDBJ whole genome shotgun (WGS) entry which is preliminary data.</text>
</comment>
<dbReference type="PANTHER" id="PTHR13554:SF10">
    <property type="entry name" value="26S PROTEASOME NON-ATPASE REGULATORY SUBUNIT 5"/>
    <property type="match status" value="1"/>
</dbReference>
<sequence length="525" mass="57453">MDQDRLSMENSSSLQDTLLASTQTLSRLAANVTKCSPEEEQELTHALTVWKTALNASSAVDSSQLSEATVLSILLHRSPSPALVELCCDVLDHLLAKLPFASIMGSYKDLLQSGIESKLPPIHRLVLNILQRALDRNSDLQALINSDLLTQLITAIAVKDSQMAKKAGAILTQLGSKTMALDALLSPDHLALFESLAGIDAVVKLRIYDLFASISMSSQAAFDYCAQNGVLAPLSGVVFGGDLLESLNVLEILTSFAETSNGYLFLEKTGVMDQMFNALQSSPQEEDIVHRLAIAATIKFWGLLLFHQHEHAEAIQARFDLLGALQPFLEESGDDIKDAIFVANANLGSKAEGVHILFQQRIHLDTLLAMYRSSIGDAKISLLRTYSCLLGVNSQHNSQLEEETLYIFEKLKAHGLGFKELMHLTKSTIEDLSTASFAVINGVLGHSWGIEQLAQSADLSQFVVLRQQGAQKLSMEWKMALVRTILDNPATPLTLGGLLREKLDAYRQQGVYYTEMQPIVAMESA</sequence>
<name>A0ABQ8FIY3_9FUNG</name>
<keyword evidence="2" id="KW-1185">Reference proteome</keyword>
<dbReference type="Proteomes" id="UP001648503">
    <property type="component" value="Unassembled WGS sequence"/>
</dbReference>